<keyword evidence="1 7" id="KW-1003">Cell membrane</keyword>
<comment type="caution">
    <text evidence="8">The sequence shown here is derived from an EMBL/GenBank/DDBJ whole genome shotgun (WGS) entry which is preliminary data.</text>
</comment>
<keyword evidence="5 7" id="KW-0456">Lyase</keyword>
<proteinExistence type="inferred from homology"/>
<dbReference type="RefSeq" id="WP_189572453.1">
    <property type="nucleotide sequence ID" value="NZ_BMXU01000001.1"/>
</dbReference>
<feature type="site" description="Important for catalytic activity" evidence="7">
    <location>
        <position position="206"/>
    </location>
</feature>
<keyword evidence="3 7" id="KW-1133">Transmembrane helix</keyword>
<evidence type="ECO:0000256" key="1">
    <source>
        <dbReference type="ARBA" id="ARBA00022475"/>
    </source>
</evidence>
<dbReference type="EC" id="4.2.2.29" evidence="7"/>
<evidence type="ECO:0000256" key="7">
    <source>
        <dbReference type="HAMAP-Rule" id="MF_02065"/>
    </source>
</evidence>
<keyword evidence="7" id="KW-0997">Cell inner membrane</keyword>
<keyword evidence="9" id="KW-1185">Reference proteome</keyword>
<dbReference type="PANTHER" id="PTHR30518:SF2">
    <property type="entry name" value="ENDOLYTIC MUREIN TRANSGLYCOSYLASE"/>
    <property type="match status" value="1"/>
</dbReference>
<dbReference type="Gene3D" id="3.30.160.60">
    <property type="entry name" value="Classic Zinc Finger"/>
    <property type="match status" value="1"/>
</dbReference>
<dbReference type="Pfam" id="PF02618">
    <property type="entry name" value="YceG"/>
    <property type="match status" value="1"/>
</dbReference>
<dbReference type="NCBIfam" id="TIGR00247">
    <property type="entry name" value="endolytic transglycosylase MltG"/>
    <property type="match status" value="1"/>
</dbReference>
<protein>
    <recommendedName>
        <fullName evidence="7">Endolytic murein transglycosylase</fullName>
        <ecNumber evidence="7">4.2.2.29</ecNumber>
    </recommendedName>
    <alternativeName>
        <fullName evidence="7">Peptidoglycan lytic transglycosylase</fullName>
    </alternativeName>
    <alternativeName>
        <fullName evidence="7">Peptidoglycan polymerization terminase</fullName>
    </alternativeName>
</protein>
<evidence type="ECO:0000256" key="6">
    <source>
        <dbReference type="ARBA" id="ARBA00023316"/>
    </source>
</evidence>
<dbReference type="Gene3D" id="3.30.1490.480">
    <property type="entry name" value="Endolytic murein transglycosylase"/>
    <property type="match status" value="1"/>
</dbReference>
<keyword evidence="2 7" id="KW-0812">Transmembrane</keyword>
<evidence type="ECO:0000313" key="8">
    <source>
        <dbReference type="EMBL" id="MFC3301445.1"/>
    </source>
</evidence>
<evidence type="ECO:0000256" key="2">
    <source>
        <dbReference type="ARBA" id="ARBA00022692"/>
    </source>
</evidence>
<evidence type="ECO:0000256" key="3">
    <source>
        <dbReference type="ARBA" id="ARBA00022989"/>
    </source>
</evidence>
<organism evidence="8 9">
    <name type="scientific">Parvularcula lutaonensis</name>
    <dbReference type="NCBI Taxonomy" id="491923"/>
    <lineage>
        <taxon>Bacteria</taxon>
        <taxon>Pseudomonadati</taxon>
        <taxon>Pseudomonadota</taxon>
        <taxon>Alphaproteobacteria</taxon>
        <taxon>Parvularculales</taxon>
        <taxon>Parvularculaceae</taxon>
        <taxon>Parvularcula</taxon>
    </lineage>
</organism>
<sequence length="332" mass="36501">MRDSRGFVRVLVLLALAILAGVAFVAFEATRRVQAPGPLDEEVVVWIERGDGLKTVESKLIRAGVLEGPQLFYYYGRGTGLAENLRAGEFVIPPGASIKEVAEILREGEPLLRFVTVPEGRTVQQAFRIIEEAPVLEGPITLDVAEGDLLPETYAYQRGETRDALVKRMVDAHRELLDELWPQRAPGLPIKTKEEAVILASIVEKETALAEERPRVAAVFINRLKRGMRLQSDPTIIYGITGGEPLGRGIRRSELDNADNPYNTYRRGGLPPTPIANPGRASLAAVLNPADTNDLYFVADGTGGHVFAATLREHNANVARWRAIERARQNGQ</sequence>
<comment type="catalytic activity">
    <reaction evidence="7">
        <text>a peptidoglycan chain = a peptidoglycan chain with N-acetyl-1,6-anhydromuramyl-[peptide] at the reducing end + a peptidoglycan chain with N-acetylglucosamine at the non-reducing end.</text>
        <dbReference type="EC" id="4.2.2.29"/>
    </reaction>
</comment>
<keyword evidence="6 7" id="KW-0961">Cell wall biogenesis/degradation</keyword>
<evidence type="ECO:0000256" key="4">
    <source>
        <dbReference type="ARBA" id="ARBA00023136"/>
    </source>
</evidence>
<name>A0ABV7M7X4_9PROT</name>
<accession>A0ABV7M7X4</accession>
<evidence type="ECO:0000256" key="5">
    <source>
        <dbReference type="ARBA" id="ARBA00023239"/>
    </source>
</evidence>
<keyword evidence="4 7" id="KW-0472">Membrane</keyword>
<evidence type="ECO:0000313" key="9">
    <source>
        <dbReference type="Proteomes" id="UP001595607"/>
    </source>
</evidence>
<dbReference type="InterPro" id="IPR003770">
    <property type="entry name" value="MLTG-like"/>
</dbReference>
<comment type="function">
    <text evidence="7">Functions as a peptidoglycan terminase that cleaves nascent peptidoglycan strands endolytically to terminate their elongation.</text>
</comment>
<dbReference type="Proteomes" id="UP001595607">
    <property type="component" value="Unassembled WGS sequence"/>
</dbReference>
<dbReference type="EMBL" id="JBHRVA010000002">
    <property type="protein sequence ID" value="MFC3301445.1"/>
    <property type="molecule type" value="Genomic_DNA"/>
</dbReference>
<dbReference type="PANTHER" id="PTHR30518">
    <property type="entry name" value="ENDOLYTIC MUREIN TRANSGLYCOSYLASE"/>
    <property type="match status" value="1"/>
</dbReference>
<reference evidence="9" key="1">
    <citation type="journal article" date="2019" name="Int. J. Syst. Evol. Microbiol.">
        <title>The Global Catalogue of Microorganisms (GCM) 10K type strain sequencing project: providing services to taxonomists for standard genome sequencing and annotation.</title>
        <authorList>
            <consortium name="The Broad Institute Genomics Platform"/>
            <consortium name="The Broad Institute Genome Sequencing Center for Infectious Disease"/>
            <person name="Wu L."/>
            <person name="Ma J."/>
        </authorList>
    </citation>
    <scope>NUCLEOTIDE SEQUENCE [LARGE SCALE GENOMIC DNA]</scope>
    <source>
        <strain evidence="9">KCTC 22245</strain>
    </source>
</reference>
<comment type="similarity">
    <text evidence="7">Belongs to the transglycosylase MltG family.</text>
</comment>
<dbReference type="HAMAP" id="MF_02065">
    <property type="entry name" value="MltG"/>
    <property type="match status" value="1"/>
</dbReference>
<gene>
    <name evidence="7 8" type="primary">mltG</name>
    <name evidence="8" type="ORF">ACFONP_01700</name>
</gene>
<dbReference type="CDD" id="cd08010">
    <property type="entry name" value="MltG_like"/>
    <property type="match status" value="1"/>
</dbReference>